<evidence type="ECO:0000313" key="3">
    <source>
        <dbReference type="Proteomes" id="UP000193689"/>
    </source>
</evidence>
<proteinExistence type="predicted"/>
<reference evidence="2 3" key="1">
    <citation type="submission" date="2016-07" db="EMBL/GenBank/DDBJ databases">
        <title>Pervasive Adenine N6-methylation of Active Genes in Fungi.</title>
        <authorList>
            <consortium name="DOE Joint Genome Institute"/>
            <person name="Mondo S.J."/>
            <person name="Dannebaum R.O."/>
            <person name="Kuo R.C."/>
            <person name="Labutti K."/>
            <person name="Haridas S."/>
            <person name="Kuo A."/>
            <person name="Salamov A."/>
            <person name="Ahrendt S.R."/>
            <person name="Lipzen A."/>
            <person name="Sullivan W."/>
            <person name="Andreopoulos W.B."/>
            <person name="Clum A."/>
            <person name="Lindquist E."/>
            <person name="Daum C."/>
            <person name="Ramamoorthy G.K."/>
            <person name="Gryganskyi A."/>
            <person name="Culley D."/>
            <person name="Magnuson J.K."/>
            <person name="James T.Y."/>
            <person name="O'Malley M.A."/>
            <person name="Stajich J.E."/>
            <person name="Spatafora J.W."/>
            <person name="Visel A."/>
            <person name="Grigoriev I.V."/>
        </authorList>
    </citation>
    <scope>NUCLEOTIDE SEQUENCE [LARGE SCALE GENOMIC DNA]</scope>
    <source>
        <strain evidence="2 3">CBS 129021</strain>
    </source>
</reference>
<name>A0A1Y2DGH1_9PEZI</name>
<dbReference type="EMBL" id="MCFJ01000016">
    <property type="protein sequence ID" value="ORY58383.1"/>
    <property type="molecule type" value="Genomic_DNA"/>
</dbReference>
<dbReference type="InParanoid" id="A0A1Y2DGH1"/>
<dbReference type="GeneID" id="63781018"/>
<evidence type="ECO:0000313" key="2">
    <source>
        <dbReference type="EMBL" id="ORY58383.1"/>
    </source>
</evidence>
<dbReference type="Gene3D" id="3.30.530.20">
    <property type="match status" value="1"/>
</dbReference>
<dbReference type="Proteomes" id="UP000193689">
    <property type="component" value="Unassembled WGS sequence"/>
</dbReference>
<accession>A0A1Y2DGH1</accession>
<keyword evidence="3" id="KW-1185">Reference proteome</keyword>
<gene>
    <name evidence="2" type="ORF">BCR38DRAFT_499937</name>
</gene>
<evidence type="ECO:0000256" key="1">
    <source>
        <dbReference type="SAM" id="SignalP"/>
    </source>
</evidence>
<comment type="caution">
    <text evidence="2">The sequence shown here is derived from an EMBL/GenBank/DDBJ whole genome shotgun (WGS) entry which is preliminary data.</text>
</comment>
<sequence length="212" mass="23594">MQLQNWIQLWISCLAFPARGVDAQPLPRDIVDWASLRCPSDSTSKLPTPNYGSDNAVFMICTETIINASPQAVYNAVLDFKSYDVWNSFVFHVDLPANVTVTPEDVYVGMPMPLHTYGVLPLINTTSDEEMTVLDGCATDGCLLTAWRSDVVGTKAEHPSIVTDQGNGMSRYISYETYYEAILTPGVWTLKGQLQERFQQQGLDLKAYVEAL</sequence>
<feature type="signal peptide" evidence="1">
    <location>
        <begin position="1"/>
        <end position="23"/>
    </location>
</feature>
<dbReference type="SUPFAM" id="SSF55961">
    <property type="entry name" value="Bet v1-like"/>
    <property type="match status" value="1"/>
</dbReference>
<organism evidence="2 3">
    <name type="scientific">Pseudomassariella vexata</name>
    <dbReference type="NCBI Taxonomy" id="1141098"/>
    <lineage>
        <taxon>Eukaryota</taxon>
        <taxon>Fungi</taxon>
        <taxon>Dikarya</taxon>
        <taxon>Ascomycota</taxon>
        <taxon>Pezizomycotina</taxon>
        <taxon>Sordariomycetes</taxon>
        <taxon>Xylariomycetidae</taxon>
        <taxon>Amphisphaeriales</taxon>
        <taxon>Pseudomassariaceae</taxon>
        <taxon>Pseudomassariella</taxon>
    </lineage>
</organism>
<dbReference type="AlphaFoldDB" id="A0A1Y2DGH1"/>
<dbReference type="OrthoDB" id="509124at2759"/>
<dbReference type="RefSeq" id="XP_040711300.1">
    <property type="nucleotide sequence ID" value="XM_040864806.1"/>
</dbReference>
<keyword evidence="1" id="KW-0732">Signal</keyword>
<protein>
    <submittedName>
        <fullName evidence="2">Uncharacterized protein</fullName>
    </submittedName>
</protein>
<dbReference type="InterPro" id="IPR023393">
    <property type="entry name" value="START-like_dom_sf"/>
</dbReference>
<feature type="chain" id="PRO_5011009591" evidence="1">
    <location>
        <begin position="24"/>
        <end position="212"/>
    </location>
</feature>